<evidence type="ECO:0000256" key="9">
    <source>
        <dbReference type="SAM" id="Phobius"/>
    </source>
</evidence>
<keyword evidence="5 9" id="KW-1133">Transmembrane helix</keyword>
<evidence type="ECO:0000256" key="7">
    <source>
        <dbReference type="ARBA" id="ARBA00023242"/>
    </source>
</evidence>
<evidence type="ECO:0000256" key="3">
    <source>
        <dbReference type="ARBA" id="ARBA00022692"/>
    </source>
</evidence>
<dbReference type="Proteomes" id="UP001174909">
    <property type="component" value="Unassembled WGS sequence"/>
</dbReference>
<dbReference type="GO" id="GO:0005637">
    <property type="term" value="C:nuclear inner membrane"/>
    <property type="evidence" value="ECO:0007669"/>
    <property type="project" value="UniProtKB-SubCell"/>
</dbReference>
<accession>A0AA35TUJ3</accession>
<feature type="transmembrane region" description="Helical" evidence="9">
    <location>
        <begin position="271"/>
        <end position="289"/>
    </location>
</feature>
<sequence length="981" mass="107871">MAVLLKNLAMLLVCFSTGVISAPRDDQWKYLCTKPKCMWMKFEKKEFAVTGGIEAFEDGRAFCHKGVNLYSLEGFAAFWITLRASITLTPTDGAIIGRGNSSERALSGDETKTYHRNGTHTLHVSPFSVECVGIVPDEKVNYRLSVKRGVAYERITLLVAGLVLLFGAPRLARSVSLFYGAGITVGILASVLILLYMFGKFVPKKTSIVGLGILTGGYTLFASFFYWFWNHALEVAISNWQYVTAYIIAAALISFAVLYRMAPPTNERTLNLIQWTVQLGGVACIFLSFPMREVGVASVMITLLLYNFRGWCSVVFAPLFLVCRVLACILGPLFAPFACLFSPLIRCLSLLDPRRWTRPTRRLLTQQEYEEQGRVETKKALEDLRKHCRRRDDGIWDKISSLHDSKRFASFLAGKAHISAQEQVDYEWQEGGDLDTTSESEQEPSRDENEHSPSQSATHTPHRTKVLSSMEARLLRTLSDNGEPLPADQQTNQPLPLGVLDMLVEGPVAGVMVDPQLRVSSPASESSKAESDGEAGGAMGDEDEGFDEEFCDSEEPSLRPAPSNHLPPLNLQELNSTDLQSLLMENSLADGDSSAAIVPPFPTQSLLDDIDPGVFMTDMEQSSHPLLGVEGKSPIHSPFPLSSPSPVCATLNSMTLGDSQAMVGSPSPMDEWSTHSMLNYPVYSDAASSVGDSEYSSTVDMCSSSQYLFPTPSLPSPSPPPSSAHSTGQHYNFDMLYSPHPQATPFTRHSPSPTPSYHHSPGHLNFVNSYNGGSSPSHSSHPPSSLPHVVPSPAPYHPQSTPSYEGDPLVSGQFTLMHGGAPSPNPSLHGTPTTPSSDFASCSTQTPFNRAQSPAPSQSHTHQTNSDVPKSKQTPAAGEEKLVHMPFYKFKKILESPTVPDGKKTNIKNVRRRGKNKIAAKNCRQRKQELVLGLQQEIDGLRMRRKDFFVKTGTLEREIELLKSQCLALFHRKKQQLILPH</sequence>
<evidence type="ECO:0000313" key="13">
    <source>
        <dbReference type="Proteomes" id="UP001174909"/>
    </source>
</evidence>
<feature type="region of interest" description="Disordered" evidence="8">
    <location>
        <begin position="432"/>
        <end position="465"/>
    </location>
</feature>
<evidence type="ECO:0000313" key="12">
    <source>
        <dbReference type="EMBL" id="CAI8054705.1"/>
    </source>
</evidence>
<feature type="transmembrane region" description="Helical" evidence="9">
    <location>
        <begin position="295"/>
        <end position="312"/>
    </location>
</feature>
<feature type="compositionally biased region" description="Acidic residues" evidence="8">
    <location>
        <begin position="540"/>
        <end position="555"/>
    </location>
</feature>
<gene>
    <name evidence="12" type="ORF">GBAR_LOCUS29837</name>
</gene>
<evidence type="ECO:0000256" key="4">
    <source>
        <dbReference type="ARBA" id="ARBA00022729"/>
    </source>
</evidence>
<dbReference type="GO" id="GO:0003700">
    <property type="term" value="F:DNA-binding transcription factor activity"/>
    <property type="evidence" value="ECO:0007669"/>
    <property type="project" value="InterPro"/>
</dbReference>
<dbReference type="PANTHER" id="PTHR13598">
    <property type="entry name" value="AT07567P-RELATED"/>
    <property type="match status" value="1"/>
</dbReference>
<dbReference type="SMART" id="SM00338">
    <property type="entry name" value="BRLZ"/>
    <property type="match status" value="1"/>
</dbReference>
<evidence type="ECO:0000256" key="10">
    <source>
        <dbReference type="SAM" id="SignalP"/>
    </source>
</evidence>
<comment type="subcellular location">
    <subcellularLocation>
        <location evidence="1">Nucleus inner membrane</location>
        <topology evidence="1">Multi-pass membrane protein</topology>
        <orientation evidence="1">Nucleoplasmic side</orientation>
    </subcellularLocation>
</comment>
<evidence type="ECO:0000259" key="11">
    <source>
        <dbReference type="PROSITE" id="PS50217"/>
    </source>
</evidence>
<feature type="signal peptide" evidence="10">
    <location>
        <begin position="1"/>
        <end position="21"/>
    </location>
</feature>
<evidence type="ECO:0000256" key="2">
    <source>
        <dbReference type="ARBA" id="ARBA00005748"/>
    </source>
</evidence>
<evidence type="ECO:0000256" key="8">
    <source>
        <dbReference type="SAM" id="MobiDB-lite"/>
    </source>
</evidence>
<name>A0AA35TUJ3_GEOBA</name>
<keyword evidence="4 10" id="KW-0732">Signal</keyword>
<keyword evidence="7" id="KW-0539">Nucleus</keyword>
<feature type="region of interest" description="Disordered" evidence="8">
    <location>
        <begin position="518"/>
        <end position="571"/>
    </location>
</feature>
<organism evidence="12 13">
    <name type="scientific">Geodia barretti</name>
    <name type="common">Barrett's horny sponge</name>
    <dbReference type="NCBI Taxonomy" id="519541"/>
    <lineage>
        <taxon>Eukaryota</taxon>
        <taxon>Metazoa</taxon>
        <taxon>Porifera</taxon>
        <taxon>Demospongiae</taxon>
        <taxon>Heteroscleromorpha</taxon>
        <taxon>Tetractinellida</taxon>
        <taxon>Astrophorina</taxon>
        <taxon>Geodiidae</taxon>
        <taxon>Geodia</taxon>
    </lineage>
</organism>
<feature type="compositionally biased region" description="Acidic residues" evidence="8">
    <location>
        <begin position="432"/>
        <end position="442"/>
    </location>
</feature>
<evidence type="ECO:0000256" key="6">
    <source>
        <dbReference type="ARBA" id="ARBA00023136"/>
    </source>
</evidence>
<feature type="compositionally biased region" description="Low complexity" evidence="8">
    <location>
        <begin position="774"/>
        <end position="789"/>
    </location>
</feature>
<feature type="compositionally biased region" description="Pro residues" evidence="8">
    <location>
        <begin position="712"/>
        <end position="722"/>
    </location>
</feature>
<keyword evidence="13" id="KW-1185">Reference proteome</keyword>
<feature type="transmembrane region" description="Helical" evidence="9">
    <location>
        <begin position="151"/>
        <end position="171"/>
    </location>
</feature>
<evidence type="ECO:0000256" key="1">
    <source>
        <dbReference type="ARBA" id="ARBA00004575"/>
    </source>
</evidence>
<feature type="chain" id="PRO_5041434991" evidence="10">
    <location>
        <begin position="22"/>
        <end position="981"/>
    </location>
</feature>
<dbReference type="Pfam" id="PF10225">
    <property type="entry name" value="NEMP"/>
    <property type="match status" value="1"/>
</dbReference>
<dbReference type="AlphaFoldDB" id="A0AA35TUJ3"/>
<dbReference type="InterPro" id="IPR004827">
    <property type="entry name" value="bZIP"/>
</dbReference>
<dbReference type="InterPro" id="IPR046347">
    <property type="entry name" value="bZIP_sf"/>
</dbReference>
<dbReference type="PANTHER" id="PTHR13598:SF1">
    <property type="entry name" value="AT07567P-RELATED"/>
    <property type="match status" value="1"/>
</dbReference>
<proteinExistence type="inferred from homology"/>
<evidence type="ECO:0000256" key="5">
    <source>
        <dbReference type="ARBA" id="ARBA00022989"/>
    </source>
</evidence>
<feature type="region of interest" description="Disordered" evidence="8">
    <location>
        <begin position="710"/>
        <end position="875"/>
    </location>
</feature>
<keyword evidence="3 9" id="KW-0812">Transmembrane</keyword>
<feature type="compositionally biased region" description="Polar residues" evidence="8">
    <location>
        <begin position="826"/>
        <end position="874"/>
    </location>
</feature>
<dbReference type="SUPFAM" id="SSF57959">
    <property type="entry name" value="Leucine zipper domain"/>
    <property type="match status" value="1"/>
</dbReference>
<feature type="transmembrane region" description="Helical" evidence="9">
    <location>
        <begin position="319"/>
        <end position="345"/>
    </location>
</feature>
<comment type="similarity">
    <text evidence="2">Belongs to the NEMP family.</text>
</comment>
<protein>
    <submittedName>
        <fullName evidence="12">Nuclear envelope integral membrane protein 1</fullName>
    </submittedName>
</protein>
<feature type="compositionally biased region" description="Low complexity" evidence="8">
    <location>
        <begin position="749"/>
        <end position="763"/>
    </location>
</feature>
<feature type="domain" description="BZIP" evidence="11">
    <location>
        <begin position="906"/>
        <end position="969"/>
    </location>
</feature>
<feature type="transmembrane region" description="Helical" evidence="9">
    <location>
        <begin position="177"/>
        <end position="196"/>
    </location>
</feature>
<reference evidence="12" key="1">
    <citation type="submission" date="2023-03" db="EMBL/GenBank/DDBJ databases">
        <authorList>
            <person name="Steffen K."/>
            <person name="Cardenas P."/>
        </authorList>
    </citation>
    <scope>NUCLEOTIDE SEQUENCE</scope>
</reference>
<dbReference type="InterPro" id="IPR019358">
    <property type="entry name" value="NEMP_fam"/>
</dbReference>
<dbReference type="PROSITE" id="PS00036">
    <property type="entry name" value="BZIP_BASIC"/>
    <property type="match status" value="1"/>
</dbReference>
<dbReference type="Gene3D" id="1.10.880.10">
    <property type="entry name" value="Transcription factor, Skn-1-like, DNA-binding domain"/>
    <property type="match status" value="1"/>
</dbReference>
<dbReference type="PROSITE" id="PS50217">
    <property type="entry name" value="BZIP"/>
    <property type="match status" value="1"/>
</dbReference>
<feature type="transmembrane region" description="Helical" evidence="9">
    <location>
        <begin position="208"/>
        <end position="228"/>
    </location>
</feature>
<keyword evidence="6 9" id="KW-0472">Membrane</keyword>
<dbReference type="EMBL" id="CASHTH010004204">
    <property type="protein sequence ID" value="CAI8054705.1"/>
    <property type="molecule type" value="Genomic_DNA"/>
</dbReference>
<dbReference type="Pfam" id="PF00170">
    <property type="entry name" value="bZIP_1"/>
    <property type="match status" value="1"/>
</dbReference>
<feature type="transmembrane region" description="Helical" evidence="9">
    <location>
        <begin position="240"/>
        <end position="259"/>
    </location>
</feature>
<comment type="caution">
    <text evidence="12">The sequence shown here is derived from an EMBL/GenBank/DDBJ whole genome shotgun (WGS) entry which is preliminary data.</text>
</comment>